<dbReference type="Gene3D" id="3.90.480.10">
    <property type="entry name" value="Sulfite Reductase Hemoprotein,Domain 2"/>
    <property type="match status" value="1"/>
</dbReference>
<dbReference type="InterPro" id="IPR006066">
    <property type="entry name" value="NO2/SO3_Rdtase_FeS/sirohaem_BS"/>
</dbReference>
<dbReference type="InterPro" id="IPR036136">
    <property type="entry name" value="Nit/Sulf_reduc_fer-like_dom_sf"/>
</dbReference>
<dbReference type="GO" id="GO:0051539">
    <property type="term" value="F:4 iron, 4 sulfur cluster binding"/>
    <property type="evidence" value="ECO:0007669"/>
    <property type="project" value="UniProtKB-KW"/>
</dbReference>
<dbReference type="PANTHER" id="PTHR32439">
    <property type="entry name" value="FERREDOXIN--NITRITE REDUCTASE, CHLOROPLASTIC"/>
    <property type="match status" value="1"/>
</dbReference>
<dbReference type="GO" id="GO:0020037">
    <property type="term" value="F:heme binding"/>
    <property type="evidence" value="ECO:0007669"/>
    <property type="project" value="InterPro"/>
</dbReference>
<dbReference type="GO" id="GO:0046872">
    <property type="term" value="F:metal ion binding"/>
    <property type="evidence" value="ECO:0007669"/>
    <property type="project" value="UniProtKB-KW"/>
</dbReference>
<dbReference type="SUPFAM" id="SSF55124">
    <property type="entry name" value="Nitrite/Sulfite reductase N-terminal domain-like"/>
    <property type="match status" value="2"/>
</dbReference>
<feature type="domain" description="Nitrite/sulphite reductase 4Fe-4S" evidence="7">
    <location>
        <begin position="396"/>
        <end position="539"/>
    </location>
</feature>
<comment type="caution">
    <text evidence="9">The sequence shown here is derived from an EMBL/GenBank/DDBJ whole genome shotgun (WGS) entry which is preliminary data.</text>
</comment>
<keyword evidence="2" id="KW-0349">Heme</keyword>
<dbReference type="Proteomes" id="UP001156666">
    <property type="component" value="Unassembled WGS sequence"/>
</dbReference>
<keyword evidence="1" id="KW-0004">4Fe-4S</keyword>
<evidence type="ECO:0000256" key="5">
    <source>
        <dbReference type="ARBA" id="ARBA00023004"/>
    </source>
</evidence>
<evidence type="ECO:0000259" key="8">
    <source>
        <dbReference type="Pfam" id="PF03460"/>
    </source>
</evidence>
<evidence type="ECO:0000313" key="9">
    <source>
        <dbReference type="EMBL" id="GLR18325.1"/>
    </source>
</evidence>
<dbReference type="RefSeq" id="WP_235293689.1">
    <property type="nucleotide sequence ID" value="NZ_BSOH01000020.1"/>
</dbReference>
<gene>
    <name evidence="9" type="ORF">GCM10007940_29410</name>
</gene>
<keyword evidence="5" id="KW-0408">Iron</keyword>
<accession>A0AA37SQY2</accession>
<keyword evidence="6" id="KW-0411">Iron-sulfur</keyword>
<dbReference type="InterPro" id="IPR051329">
    <property type="entry name" value="NIR_SIR_4Fe-4S"/>
</dbReference>
<dbReference type="GO" id="GO:0016491">
    <property type="term" value="F:oxidoreductase activity"/>
    <property type="evidence" value="ECO:0007669"/>
    <property type="project" value="UniProtKB-KW"/>
</dbReference>
<feature type="domain" description="Nitrite/Sulfite reductase ferredoxin-like" evidence="8">
    <location>
        <begin position="324"/>
        <end position="386"/>
    </location>
</feature>
<dbReference type="AlphaFoldDB" id="A0AA37SQY2"/>
<feature type="domain" description="Nitrite/Sulfite reductase ferredoxin-like" evidence="8">
    <location>
        <begin position="49"/>
        <end position="116"/>
    </location>
</feature>
<keyword evidence="3" id="KW-0479">Metal-binding</keyword>
<dbReference type="InterPro" id="IPR005117">
    <property type="entry name" value="NiRdtase/SiRdtase_haem-b_fer"/>
</dbReference>
<evidence type="ECO:0000256" key="3">
    <source>
        <dbReference type="ARBA" id="ARBA00022723"/>
    </source>
</evidence>
<sequence>MSVTSRTQSQFIADAQADVEELKYKIDLFKKGQINEDKFKHYRLTRGVYGQRQLGVHMFRTKIPFGYVSADQLYRLADISDAYATGNLHITTRQNIQFHYVKLANSPKVWELMAEVGMNAREACGNTVRNITASSNAGIDPEELFDITPYVVGVYNYFLRNPICQEMGRKIKIAFSSSDADSAFCYFHDFGFIPRIENGVKGFKLLLAGGLGAQSMEAVTVTEFIPTDEIIPFMEAAIRVFDRYGEREKRFKARMKFLLKSFGQETLTAMIYDELASLPNKKVHIAETVWKAPEPIREVTSSILETTEDKEFELWKQTNLKEIKDTGYYSVNIKVRLGDISSGRARALAQLVKKYFADDIRFTVHQGILLRYAAANDIEKIYKELKIIGLADYGAETILDVTACPGTDTCNLGVTNSTSLAEEIELHIKKQHQNYLTNEDISIKISGCMNACGQHMAASIGLHGSSIKINGRVLPAMQIVLGGGVVQHKTYIAEKIIKIGTKRIPQAITLLLEDYEGGANIDEHFTEYVVRQGKKYFYDLLKGLADKKSLTDADFLDWGHQEDYVQAIGVGECAGVAFDMLSAIVKDADEKVESAIAKFKYGEYGEAIYHAYTSFIVGAKAMLLSADVKCNTHIKILDDFNEVFGKEERFQNEVPFTEYVLRMKTEEASKEFAAKYIEDASAFNQKVHEARNETTSKAEDQLVTSSYYNA</sequence>
<dbReference type="InterPro" id="IPR045854">
    <property type="entry name" value="NO2/SO3_Rdtase_4Fe4S_sf"/>
</dbReference>
<keyword evidence="10" id="KW-1185">Reference proteome</keyword>
<name>A0AA37SQY2_9BACT</name>
<proteinExistence type="predicted"/>
<dbReference type="Gene3D" id="3.30.413.10">
    <property type="entry name" value="Sulfite Reductase Hemoprotein, domain 1"/>
    <property type="match status" value="2"/>
</dbReference>
<keyword evidence="4" id="KW-0560">Oxidoreductase</keyword>
<dbReference type="Pfam" id="PF03460">
    <property type="entry name" value="NIR_SIR_ferr"/>
    <property type="match status" value="2"/>
</dbReference>
<reference evidence="9" key="2">
    <citation type="submission" date="2023-01" db="EMBL/GenBank/DDBJ databases">
        <title>Draft genome sequence of Portibacter lacus strain NBRC 108769.</title>
        <authorList>
            <person name="Sun Q."/>
            <person name="Mori K."/>
        </authorList>
    </citation>
    <scope>NUCLEOTIDE SEQUENCE</scope>
    <source>
        <strain evidence="9">NBRC 108769</strain>
    </source>
</reference>
<dbReference type="Pfam" id="PF01077">
    <property type="entry name" value="NIR_SIR"/>
    <property type="match status" value="2"/>
</dbReference>
<evidence type="ECO:0000259" key="7">
    <source>
        <dbReference type="Pfam" id="PF01077"/>
    </source>
</evidence>
<evidence type="ECO:0000313" key="10">
    <source>
        <dbReference type="Proteomes" id="UP001156666"/>
    </source>
</evidence>
<dbReference type="InterPro" id="IPR006067">
    <property type="entry name" value="NO2/SO3_Rdtase_4Fe4S_dom"/>
</dbReference>
<dbReference type="PRINTS" id="PR00397">
    <property type="entry name" value="SIROHAEM"/>
</dbReference>
<evidence type="ECO:0000256" key="2">
    <source>
        <dbReference type="ARBA" id="ARBA00022617"/>
    </source>
</evidence>
<protein>
    <submittedName>
        <fullName evidence="9">Ferredoxin--nitrite reductase</fullName>
    </submittedName>
</protein>
<evidence type="ECO:0000256" key="4">
    <source>
        <dbReference type="ARBA" id="ARBA00023002"/>
    </source>
</evidence>
<dbReference type="Gene3D" id="1.20.120.330">
    <property type="entry name" value="Nucleotidyltransferases domain 2"/>
    <property type="match status" value="1"/>
</dbReference>
<feature type="domain" description="Nitrite/sulphite reductase 4Fe-4S" evidence="7">
    <location>
        <begin position="124"/>
        <end position="271"/>
    </location>
</feature>
<dbReference type="SUPFAM" id="SSF56014">
    <property type="entry name" value="Nitrite and sulphite reductase 4Fe-4S domain-like"/>
    <property type="match status" value="2"/>
</dbReference>
<evidence type="ECO:0000256" key="6">
    <source>
        <dbReference type="ARBA" id="ARBA00023014"/>
    </source>
</evidence>
<dbReference type="EMBL" id="BSOH01000020">
    <property type="protein sequence ID" value="GLR18325.1"/>
    <property type="molecule type" value="Genomic_DNA"/>
</dbReference>
<reference evidence="9" key="1">
    <citation type="journal article" date="2014" name="Int. J. Syst. Evol. Microbiol.">
        <title>Complete genome sequence of Corynebacterium casei LMG S-19264T (=DSM 44701T), isolated from a smear-ripened cheese.</title>
        <authorList>
            <consortium name="US DOE Joint Genome Institute (JGI-PGF)"/>
            <person name="Walter F."/>
            <person name="Albersmeier A."/>
            <person name="Kalinowski J."/>
            <person name="Ruckert C."/>
        </authorList>
    </citation>
    <scope>NUCLEOTIDE SEQUENCE</scope>
    <source>
        <strain evidence="9">NBRC 108769</strain>
    </source>
</reference>
<organism evidence="9 10">
    <name type="scientific">Portibacter lacus</name>
    <dbReference type="NCBI Taxonomy" id="1099794"/>
    <lineage>
        <taxon>Bacteria</taxon>
        <taxon>Pseudomonadati</taxon>
        <taxon>Bacteroidota</taxon>
        <taxon>Saprospiria</taxon>
        <taxon>Saprospirales</taxon>
        <taxon>Haliscomenobacteraceae</taxon>
        <taxon>Portibacter</taxon>
    </lineage>
</organism>
<evidence type="ECO:0000256" key="1">
    <source>
        <dbReference type="ARBA" id="ARBA00022485"/>
    </source>
</evidence>
<dbReference type="PANTHER" id="PTHR32439:SF9">
    <property type="entry name" value="BLR3264 PROTEIN"/>
    <property type="match status" value="1"/>
</dbReference>